<comment type="caution">
    <text evidence="1">The sequence shown here is derived from an EMBL/GenBank/DDBJ whole genome shotgun (WGS) entry which is preliminary data.</text>
</comment>
<dbReference type="AlphaFoldDB" id="A0A7J3Y0F2"/>
<evidence type="ECO:0008006" key="2">
    <source>
        <dbReference type="Google" id="ProtNLM"/>
    </source>
</evidence>
<organism evidence="1">
    <name type="scientific">Thermogladius calderae</name>
    <dbReference type="NCBI Taxonomy" id="1200300"/>
    <lineage>
        <taxon>Archaea</taxon>
        <taxon>Thermoproteota</taxon>
        <taxon>Thermoprotei</taxon>
        <taxon>Desulfurococcales</taxon>
        <taxon>Desulfurococcaceae</taxon>
        <taxon>Thermogladius</taxon>
    </lineage>
</organism>
<dbReference type="EMBL" id="DRYK01000084">
    <property type="protein sequence ID" value="HHP68406.1"/>
    <property type="molecule type" value="Genomic_DNA"/>
</dbReference>
<accession>A0A7J3Y0F2</accession>
<evidence type="ECO:0000313" key="1">
    <source>
        <dbReference type="EMBL" id="HHP68406.1"/>
    </source>
</evidence>
<reference evidence="1" key="1">
    <citation type="journal article" date="2020" name="mSystems">
        <title>Genome- and Community-Level Interaction Insights into Carbon Utilization and Element Cycling Functions of Hydrothermarchaeota in Hydrothermal Sediment.</title>
        <authorList>
            <person name="Zhou Z."/>
            <person name="Liu Y."/>
            <person name="Xu W."/>
            <person name="Pan J."/>
            <person name="Luo Z.H."/>
            <person name="Li M."/>
        </authorList>
    </citation>
    <scope>NUCLEOTIDE SEQUENCE [LARGE SCALE GENOMIC DNA]</scope>
    <source>
        <strain evidence="1">SpSt-110</strain>
    </source>
</reference>
<proteinExistence type="predicted"/>
<protein>
    <recommendedName>
        <fullName evidence="2">DUF5320 domain-containing protein</fullName>
    </recommendedName>
</protein>
<gene>
    <name evidence="1" type="ORF">ENM60_06485</name>
</gene>
<name>A0A7J3Y0F2_9CREN</name>
<sequence length="77" mass="9784">MAWWKIWWKSLLPWERPGWIYGRGWCWYWRSSLPSLPRYYFPSREDEIRYLEDVKRYLTDVVLKDIDRRLEELKSGR</sequence>